<evidence type="ECO:0000313" key="3">
    <source>
        <dbReference type="Proteomes" id="UP000664914"/>
    </source>
</evidence>
<evidence type="ECO:0000256" key="1">
    <source>
        <dbReference type="SAM" id="MobiDB-lite"/>
    </source>
</evidence>
<evidence type="ECO:0000313" key="2">
    <source>
        <dbReference type="EMBL" id="QTH21705.1"/>
    </source>
</evidence>
<dbReference type="EMBL" id="CP059319">
    <property type="protein sequence ID" value="QTH21705.1"/>
    <property type="molecule type" value="Genomic_DNA"/>
</dbReference>
<dbReference type="AlphaFoldDB" id="A0A975HDS2"/>
<name>A0A975HDS2_9SPHN</name>
<reference evidence="2" key="1">
    <citation type="submission" date="2020-07" db="EMBL/GenBank/DDBJ databases">
        <authorList>
            <person name="Camacho E."/>
        </authorList>
    </citation>
    <scope>NUCLEOTIDE SEQUENCE</scope>
    <source>
        <strain evidence="2">MPO218</strain>
    </source>
</reference>
<feature type="compositionally biased region" description="Basic residues" evidence="1">
    <location>
        <begin position="213"/>
        <end position="225"/>
    </location>
</feature>
<accession>A0A975HDS2</accession>
<reference evidence="2" key="2">
    <citation type="submission" date="2021-04" db="EMBL/GenBank/DDBJ databases">
        <title>Isolation and genomic analysis of the ibuprofen-degrading bacterium Sphingomonas strain MPO218.</title>
        <authorList>
            <person name="Aulestia M."/>
            <person name="Flores A."/>
            <person name="Mangas E.L."/>
            <person name="Perez-Pulido A.J."/>
            <person name="Santero E."/>
            <person name="Camacho E.M."/>
        </authorList>
    </citation>
    <scope>NUCLEOTIDE SEQUENCE</scope>
    <source>
        <strain evidence="2">MPO218</strain>
    </source>
</reference>
<organism evidence="2 3">
    <name type="scientific">Rhizorhabdus wittichii</name>
    <dbReference type="NCBI Taxonomy" id="160791"/>
    <lineage>
        <taxon>Bacteria</taxon>
        <taxon>Pseudomonadati</taxon>
        <taxon>Pseudomonadota</taxon>
        <taxon>Alphaproteobacteria</taxon>
        <taxon>Sphingomonadales</taxon>
        <taxon>Sphingomonadaceae</taxon>
        <taxon>Rhizorhabdus</taxon>
    </lineage>
</organism>
<gene>
    <name evidence="2" type="ORF">HRJ34_25965</name>
</gene>
<protein>
    <submittedName>
        <fullName evidence="2">Uncharacterized protein</fullName>
    </submittedName>
</protein>
<dbReference type="RefSeq" id="WP_208632878.1">
    <property type="nucleotide sequence ID" value="NZ_CP059319.1"/>
</dbReference>
<dbReference type="Proteomes" id="UP000664914">
    <property type="component" value="Chromosome"/>
</dbReference>
<feature type="region of interest" description="Disordered" evidence="1">
    <location>
        <begin position="191"/>
        <end position="225"/>
    </location>
</feature>
<sequence length="225" mass="23840">MTGQSKPNAKVEVAAGQAIDQYKAELVDRPYLRHALIAGAWGAAGLDGIEFDPMHSARVLKENADTMIATAGAGSVGMEGPMALLMTQASSLDAIFTELTRRAGLSMGQHPEAFERYMRLALKAQANSRSTLETLARVARGGEQVVRHVHNYIDNRGGQAVVAETVQTGGENGKSLGQSYGPACDAIGPALLGENPARHSLPVPGNEREKAVSHSRRKSRSAQGQ</sequence>
<proteinExistence type="predicted"/>